<name>C1E7H3_MICCC</name>
<dbReference type="FunCoup" id="C1E7H3">
    <property type="interactions" value="516"/>
</dbReference>
<dbReference type="STRING" id="296587.C1E7H3"/>
<evidence type="ECO:0000313" key="3">
    <source>
        <dbReference type="EMBL" id="ACO63982.1"/>
    </source>
</evidence>
<dbReference type="Pfam" id="PF03703">
    <property type="entry name" value="bPH_2"/>
    <property type="match status" value="1"/>
</dbReference>
<dbReference type="InterPro" id="IPR005182">
    <property type="entry name" value="YdbS-like_PH"/>
</dbReference>
<dbReference type="KEGG" id="mis:MICPUN_108360"/>
<dbReference type="PANTHER" id="PTHR35688:SF2">
    <property type="entry name" value="NAD(P)-LINKED OXIDOREDUCTASE SUPERFAMILY PROTEIN"/>
    <property type="match status" value="1"/>
</dbReference>
<accession>C1E7H3</accession>
<dbReference type="eggNOG" id="ENOG502RXK0">
    <property type="taxonomic scope" value="Eukaryota"/>
</dbReference>
<dbReference type="RefSeq" id="XP_002502724.1">
    <property type="nucleotide sequence ID" value="XM_002502678.1"/>
</dbReference>
<dbReference type="AlphaFoldDB" id="C1E7H3"/>
<proteinExistence type="predicted"/>
<dbReference type="OrthoDB" id="3001at2759"/>
<keyword evidence="4" id="KW-1185">Reference proteome</keyword>
<gene>
    <name evidence="3" type="ORF">MICPUN_108360</name>
</gene>
<dbReference type="GeneID" id="8244362"/>
<feature type="compositionally biased region" description="Basic and acidic residues" evidence="1">
    <location>
        <begin position="71"/>
        <end position="89"/>
    </location>
</feature>
<evidence type="ECO:0000313" key="4">
    <source>
        <dbReference type="Proteomes" id="UP000002009"/>
    </source>
</evidence>
<sequence length="244" mass="26369">MQVIASHRVIAPSRAALASKPVRSLRRASGSVARRSADRVILSTRAMAEEGAADDDFESRLGALRGKRSKRSADDVAAKTAVKDAEPVKKATPSGQRRKGVADFTTVGSVEEPAGANWGSETVVYEGPPSRGEIIANVAMSWTVVWLPLTISAIGRGLWVNYRITDKRVSVLSTSPLRTERIDVPLKEITDVIAIGRGVGLWGDMVITLKNGEKVELRSMPDFKDIEKHIKSNMGTADPELAKL</sequence>
<dbReference type="EMBL" id="CP001327">
    <property type="protein sequence ID" value="ACO63982.1"/>
    <property type="molecule type" value="Genomic_DNA"/>
</dbReference>
<evidence type="ECO:0000259" key="2">
    <source>
        <dbReference type="Pfam" id="PF03703"/>
    </source>
</evidence>
<dbReference type="OMA" id="KIEMRAL"/>
<dbReference type="InParanoid" id="C1E7H3"/>
<dbReference type="PANTHER" id="PTHR35688">
    <property type="entry name" value="NAD(P)-LINKED OXIDOREDUCTASE SUPERFAMILY PROTEIN"/>
    <property type="match status" value="1"/>
</dbReference>
<reference evidence="3 4" key="1">
    <citation type="journal article" date="2009" name="Science">
        <title>Green evolution and dynamic adaptations revealed by genomes of the marine picoeukaryotes Micromonas.</title>
        <authorList>
            <person name="Worden A.Z."/>
            <person name="Lee J.H."/>
            <person name="Mock T."/>
            <person name="Rouze P."/>
            <person name="Simmons M.P."/>
            <person name="Aerts A.L."/>
            <person name="Allen A.E."/>
            <person name="Cuvelier M.L."/>
            <person name="Derelle E."/>
            <person name="Everett M.V."/>
            <person name="Foulon E."/>
            <person name="Grimwood J."/>
            <person name="Gundlach H."/>
            <person name="Henrissat B."/>
            <person name="Napoli C."/>
            <person name="McDonald S.M."/>
            <person name="Parker M.S."/>
            <person name="Rombauts S."/>
            <person name="Salamov A."/>
            <person name="Von Dassow P."/>
            <person name="Badger J.H."/>
            <person name="Coutinho P.M."/>
            <person name="Demir E."/>
            <person name="Dubchak I."/>
            <person name="Gentemann C."/>
            <person name="Eikrem W."/>
            <person name="Gready J.E."/>
            <person name="John U."/>
            <person name="Lanier W."/>
            <person name="Lindquist E.A."/>
            <person name="Lucas S."/>
            <person name="Mayer K.F."/>
            <person name="Moreau H."/>
            <person name="Not F."/>
            <person name="Otillar R."/>
            <person name="Panaud O."/>
            <person name="Pangilinan J."/>
            <person name="Paulsen I."/>
            <person name="Piegu B."/>
            <person name="Poliakov A."/>
            <person name="Robbens S."/>
            <person name="Schmutz J."/>
            <person name="Toulza E."/>
            <person name="Wyss T."/>
            <person name="Zelensky A."/>
            <person name="Zhou K."/>
            <person name="Armbrust E.V."/>
            <person name="Bhattacharya D."/>
            <person name="Goodenough U.W."/>
            <person name="Van de Peer Y."/>
            <person name="Grigoriev I.V."/>
        </authorList>
    </citation>
    <scope>NUCLEOTIDE SEQUENCE [LARGE SCALE GENOMIC DNA]</scope>
    <source>
        <strain evidence="4">RCC299 / NOUM17</strain>
    </source>
</reference>
<organism evidence="3 4">
    <name type="scientific">Micromonas commoda (strain RCC299 / NOUM17 / CCMP2709)</name>
    <name type="common">Picoplanktonic green alga</name>
    <dbReference type="NCBI Taxonomy" id="296587"/>
    <lineage>
        <taxon>Eukaryota</taxon>
        <taxon>Viridiplantae</taxon>
        <taxon>Chlorophyta</taxon>
        <taxon>Mamiellophyceae</taxon>
        <taxon>Mamiellales</taxon>
        <taxon>Mamiellaceae</taxon>
        <taxon>Micromonas</taxon>
    </lineage>
</organism>
<evidence type="ECO:0000256" key="1">
    <source>
        <dbReference type="SAM" id="MobiDB-lite"/>
    </source>
</evidence>
<dbReference type="Proteomes" id="UP000002009">
    <property type="component" value="Chromosome 6"/>
</dbReference>
<feature type="region of interest" description="Disordered" evidence="1">
    <location>
        <begin position="68"/>
        <end position="100"/>
    </location>
</feature>
<feature type="domain" description="YdbS-like PH" evidence="2">
    <location>
        <begin position="160"/>
        <end position="230"/>
    </location>
</feature>
<protein>
    <recommendedName>
        <fullName evidence="2">YdbS-like PH domain-containing protein</fullName>
    </recommendedName>
</protein>